<accession>A0A5K3FWJ6</accession>
<dbReference type="AlphaFoldDB" id="A0A5K3FWJ6"/>
<reference evidence="1" key="1">
    <citation type="submission" date="2019-11" db="UniProtKB">
        <authorList>
            <consortium name="WormBaseParasite"/>
        </authorList>
    </citation>
    <scope>IDENTIFICATION</scope>
</reference>
<dbReference type="WBParaSite" id="MCU_012545-RC">
    <property type="protein sequence ID" value="MCU_012545-RC"/>
    <property type="gene ID" value="MCU_012545"/>
</dbReference>
<protein>
    <submittedName>
        <fullName evidence="1">Rubis-subs-bind domain-containing protein</fullName>
    </submittedName>
</protein>
<dbReference type="PANTHER" id="PTHR45737:SF6">
    <property type="entry name" value="VON WILLEBRAND FACTOR A DOMAIN-CONTAINING PROTEIN 5A"/>
    <property type="match status" value="1"/>
</dbReference>
<organism evidence="1">
    <name type="scientific">Mesocestoides corti</name>
    <name type="common">Flatworm</name>
    <dbReference type="NCBI Taxonomy" id="53468"/>
    <lineage>
        <taxon>Eukaryota</taxon>
        <taxon>Metazoa</taxon>
        <taxon>Spiralia</taxon>
        <taxon>Lophotrochozoa</taxon>
        <taxon>Platyhelminthes</taxon>
        <taxon>Cestoda</taxon>
        <taxon>Eucestoda</taxon>
        <taxon>Cyclophyllidea</taxon>
        <taxon>Mesocestoididae</taxon>
        <taxon>Mesocestoides</taxon>
    </lineage>
</organism>
<proteinExistence type="predicted"/>
<name>A0A5K3FWJ6_MESCO</name>
<sequence>NCGSCHYYSCYLLTLTAAPAPGGLFGVQLNDFIILAGGHVKRNRIATAFHKCAAAEEEVTQTTDTVVRLAELQDFGGFWNMDKKLSELLNLTTGQMSSTRPSEVKDDRMWATALVIAYLQVRMPDRREEWEMMVQKATDWLQMEHNWTDASPLLGDAEKALAKLLPSQ</sequence>
<dbReference type="PANTHER" id="PTHR45737">
    <property type="entry name" value="VON WILLEBRAND FACTOR A DOMAIN-CONTAINING PROTEIN 5A"/>
    <property type="match status" value="1"/>
</dbReference>
<evidence type="ECO:0000313" key="1">
    <source>
        <dbReference type="WBParaSite" id="MCU_012545-RC"/>
    </source>
</evidence>